<dbReference type="RefSeq" id="WP_273738587.1">
    <property type="nucleotide sequence ID" value="NZ_JAQIVI010000157.1"/>
</dbReference>
<feature type="transmembrane region" description="Helical" evidence="2">
    <location>
        <begin position="186"/>
        <end position="212"/>
    </location>
</feature>
<feature type="transmembrane region" description="Helical" evidence="2">
    <location>
        <begin position="365"/>
        <end position="386"/>
    </location>
</feature>
<feature type="transmembrane region" description="Helical" evidence="2">
    <location>
        <begin position="21"/>
        <end position="38"/>
    </location>
</feature>
<feature type="compositionally biased region" description="Acidic residues" evidence="1">
    <location>
        <begin position="518"/>
        <end position="532"/>
    </location>
</feature>
<feature type="transmembrane region" description="Helical" evidence="2">
    <location>
        <begin position="44"/>
        <end position="62"/>
    </location>
</feature>
<dbReference type="InterPro" id="IPR014529">
    <property type="entry name" value="UCP026631"/>
</dbReference>
<keyword evidence="2" id="KW-1133">Transmembrane helix</keyword>
<feature type="region of interest" description="Disordered" evidence="1">
    <location>
        <begin position="499"/>
        <end position="532"/>
    </location>
</feature>
<evidence type="ECO:0000313" key="5">
    <source>
        <dbReference type="Proteomes" id="UP001596383"/>
    </source>
</evidence>
<keyword evidence="2" id="KW-0812">Transmembrane</keyword>
<evidence type="ECO:0000256" key="1">
    <source>
        <dbReference type="SAM" id="MobiDB-lite"/>
    </source>
</evidence>
<reference evidence="4 5" key="1">
    <citation type="journal article" date="2019" name="Int. J. Syst. Evol. Microbiol.">
        <title>The Global Catalogue of Microorganisms (GCM) 10K type strain sequencing project: providing services to taxonomists for standard genome sequencing and annotation.</title>
        <authorList>
            <consortium name="The Broad Institute Genomics Platform"/>
            <consortium name="The Broad Institute Genome Sequencing Center for Infectious Disease"/>
            <person name="Wu L."/>
            <person name="Ma J."/>
        </authorList>
    </citation>
    <scope>NUCLEOTIDE SEQUENCE [LARGE SCALE GENOMIC DNA]</scope>
    <source>
        <strain evidence="4 5">LMG 29247</strain>
    </source>
</reference>
<evidence type="ECO:0000259" key="3">
    <source>
        <dbReference type="Pfam" id="PF03703"/>
    </source>
</evidence>
<feature type="domain" description="YdbS-like PH" evidence="3">
    <location>
        <begin position="62"/>
        <end position="141"/>
    </location>
</feature>
<dbReference type="AlphaFoldDB" id="A0ABD5SR32"/>
<dbReference type="EMBL" id="JBHSWV010000157">
    <property type="protein sequence ID" value="MFC6765565.1"/>
    <property type="molecule type" value="Genomic_DNA"/>
</dbReference>
<feature type="compositionally biased region" description="Basic and acidic residues" evidence="1">
    <location>
        <begin position="507"/>
        <end position="517"/>
    </location>
</feature>
<protein>
    <submittedName>
        <fullName evidence="4">PH domain-containing protein</fullName>
    </submittedName>
</protein>
<evidence type="ECO:0000256" key="2">
    <source>
        <dbReference type="SAM" id="Phobius"/>
    </source>
</evidence>
<gene>
    <name evidence="4" type="ORF">ACFQE6_11370</name>
</gene>
<organism evidence="4 5">
    <name type="scientific">Natrinema soli</name>
    <dbReference type="NCBI Taxonomy" id="1930624"/>
    <lineage>
        <taxon>Archaea</taxon>
        <taxon>Methanobacteriati</taxon>
        <taxon>Methanobacteriota</taxon>
        <taxon>Stenosarchaea group</taxon>
        <taxon>Halobacteria</taxon>
        <taxon>Halobacteriales</taxon>
        <taxon>Natrialbaceae</taxon>
        <taxon>Natrinema</taxon>
    </lineage>
</organism>
<name>A0ABD5SR32_9EURY</name>
<feature type="transmembrane region" description="Helical" evidence="2">
    <location>
        <begin position="232"/>
        <end position="256"/>
    </location>
</feature>
<dbReference type="InterPro" id="IPR005182">
    <property type="entry name" value="YdbS-like_PH"/>
</dbReference>
<evidence type="ECO:0000313" key="4">
    <source>
        <dbReference type="EMBL" id="MFC6765565.1"/>
    </source>
</evidence>
<dbReference type="PANTHER" id="PTHR34473">
    <property type="entry name" value="UPF0699 TRANSMEMBRANE PROTEIN YDBS"/>
    <property type="match status" value="1"/>
</dbReference>
<feature type="domain" description="YdbS-like PH" evidence="3">
    <location>
        <begin position="259"/>
        <end position="343"/>
    </location>
</feature>
<comment type="caution">
    <text evidence="4">The sequence shown here is derived from an EMBL/GenBank/DDBJ whole genome shotgun (WGS) entry which is preliminary data.</text>
</comment>
<feature type="domain" description="YdbS-like PH" evidence="3">
    <location>
        <begin position="410"/>
        <end position="492"/>
    </location>
</feature>
<feature type="region of interest" description="Disordered" evidence="1">
    <location>
        <begin position="140"/>
        <end position="169"/>
    </location>
</feature>
<feature type="transmembrane region" description="Helical" evidence="2">
    <location>
        <begin position="392"/>
        <end position="410"/>
    </location>
</feature>
<dbReference type="Proteomes" id="UP001596383">
    <property type="component" value="Unassembled WGS sequence"/>
</dbReference>
<keyword evidence="2" id="KW-0472">Membrane</keyword>
<keyword evidence="5" id="KW-1185">Reference proteome</keyword>
<proteinExistence type="predicted"/>
<accession>A0ABD5SR32</accession>
<dbReference type="PANTHER" id="PTHR34473:SF3">
    <property type="entry name" value="TRANSMEMBRANE PROTEIN-RELATED"/>
    <property type="match status" value="1"/>
</dbReference>
<dbReference type="Pfam" id="PF03703">
    <property type="entry name" value="bPH_2"/>
    <property type="match status" value="3"/>
</dbReference>
<sequence>MRKLHPMSVAVRSLSRSLNTGFVFFVVGVVVSPGGSGMELLSVFGLVLFGVVTGIAYEFAYYQRFRYELTEDTFDVTSGVISRRDRELPLGRVQNVDIRQNVIVRLLGIATVHIETAGGGETEVSLRYVDETEARHLRRQLRRGASAETGEADDEAALEGTAETSRSVTESTEDEELLFEIEPRELAILSIFTIDPGASVLGGIALSFASGFDPETLLPTDRIAGLPGPETGIFLLAWGLLLFVLAAWIVSAILTFTRYYGFRLTRVDDELYYERGLLQRYSGTIPLEKVQTLTISESIPFRWFGYAALGVETAGYAPGQSGSRGTESAIPLADADRVAALARAIEPFGPIDLESPPRRARERYVVRYLLVVAAFVGSAYAVARYTAVVRQWYVLAVLAVFVPFAAHLKWSNRGYRVGDRYVLTRTGFWRRTTKIVPYYRVQAILHEATIFQRRRRLASVTADTASSASFFGRAATAHDIDTERGLELQATIEERLQERLRSRKRQRSGDRRFRDAAESTDDESSVDEDDVI</sequence>
<dbReference type="PIRSF" id="PIRSF026631">
    <property type="entry name" value="UCP026631"/>
    <property type="match status" value="1"/>
</dbReference>